<evidence type="ECO:0000313" key="2">
    <source>
        <dbReference type="EMBL" id="CAL1355131.1"/>
    </source>
</evidence>
<name>A0AAV2CGV8_9ROSI</name>
<evidence type="ECO:0000256" key="1">
    <source>
        <dbReference type="SAM" id="MobiDB-lite"/>
    </source>
</evidence>
<reference evidence="2 3" key="1">
    <citation type="submission" date="2024-04" db="EMBL/GenBank/DDBJ databases">
        <authorList>
            <person name="Fracassetti M."/>
        </authorList>
    </citation>
    <scope>NUCLEOTIDE SEQUENCE [LARGE SCALE GENOMIC DNA]</scope>
</reference>
<gene>
    <name evidence="2" type="ORF">LTRI10_LOCUS2907</name>
</gene>
<dbReference type="Proteomes" id="UP001497516">
    <property type="component" value="Chromosome 1"/>
</dbReference>
<proteinExistence type="predicted"/>
<dbReference type="AlphaFoldDB" id="A0AAV2CGV8"/>
<sequence>MSLAVGRPHEAPNLLSKSNTTTARLAPRTMVAAGVRVEVEAESGAEVHDEVPDHFPGPDVRVVKRFKGHSPNTSGMWPDRLATYLCRLSGRRRHTSLAVGRPHTRLQIF</sequence>
<keyword evidence="3" id="KW-1185">Reference proteome</keyword>
<feature type="region of interest" description="Disordered" evidence="1">
    <location>
        <begin position="1"/>
        <end position="26"/>
    </location>
</feature>
<accession>A0AAV2CGV8</accession>
<organism evidence="2 3">
    <name type="scientific">Linum trigynum</name>
    <dbReference type="NCBI Taxonomy" id="586398"/>
    <lineage>
        <taxon>Eukaryota</taxon>
        <taxon>Viridiplantae</taxon>
        <taxon>Streptophyta</taxon>
        <taxon>Embryophyta</taxon>
        <taxon>Tracheophyta</taxon>
        <taxon>Spermatophyta</taxon>
        <taxon>Magnoliopsida</taxon>
        <taxon>eudicotyledons</taxon>
        <taxon>Gunneridae</taxon>
        <taxon>Pentapetalae</taxon>
        <taxon>rosids</taxon>
        <taxon>fabids</taxon>
        <taxon>Malpighiales</taxon>
        <taxon>Linaceae</taxon>
        <taxon>Linum</taxon>
    </lineage>
</organism>
<protein>
    <submittedName>
        <fullName evidence="2">Uncharacterized protein</fullName>
    </submittedName>
</protein>
<evidence type="ECO:0000313" key="3">
    <source>
        <dbReference type="Proteomes" id="UP001497516"/>
    </source>
</evidence>
<dbReference type="EMBL" id="OZ034813">
    <property type="protein sequence ID" value="CAL1355131.1"/>
    <property type="molecule type" value="Genomic_DNA"/>
</dbReference>